<dbReference type="PANTHER" id="PTHR21531:SF0">
    <property type="entry name" value="PROTEIN LTV1 HOMOLOG"/>
    <property type="match status" value="1"/>
</dbReference>
<comment type="similarity">
    <text evidence="1">Belongs to the LTV1 family.</text>
</comment>
<feature type="region of interest" description="Disordered" evidence="2">
    <location>
        <begin position="247"/>
        <end position="296"/>
    </location>
</feature>
<keyword evidence="4" id="KW-1185">Reference proteome</keyword>
<dbReference type="GO" id="GO:0005829">
    <property type="term" value="C:cytosol"/>
    <property type="evidence" value="ECO:0007669"/>
    <property type="project" value="TreeGrafter"/>
</dbReference>
<dbReference type="Pfam" id="PF04180">
    <property type="entry name" value="LTV"/>
    <property type="match status" value="1"/>
</dbReference>
<sequence length="565" mass="63953">MGPKSIYRQPGAQHFQLVHRSQRDPLIHDSEASQHVLKGFERENRKGKTPQEFGETPPFEDASTVGSDRKNIGQASLYDIYYDDTEYDYMQHLREVGINEEGVDSILLLAPTVKTGVSNKGKKGDGFLKDIRVIPNEALPSKLELDHTYESQMAIPSDILGFRPDMDRHLRQTLEALEDDGFVDDDLEDDFFGELLEDGERAPDEIPRYEFIEDSELHAENVDAAASPRCAPVSDNWEAQFAKFKQEQREEGLGDSGDEAHSEDMDTVGGLPQLPVIGGKRRRKHTSDASGYSLSSSSMFRNAGLSTLDEQFAKLEKEYGSDTEDTGSEGDTADSEDDDEEVPELVPVREDFDALMEDFLDRYELVGGKVRPILEGSTGTQKLETLRNAMVEGMSRMDIRDNASDDNEEDNIPLPSIVGVGKNKERWDCETILSTHTNLENHPRLIPARTDNVPRIRLDRRTGLPTVEDANTSLTNPKSHEGESLWRKALPRELLRPAEAIHEPRGTITRTKNETKEEKKSRKQAVKDERQTRRIEKKVMKETFSGERKQQQRQQGGKQMPMRRL</sequence>
<dbReference type="InterPro" id="IPR007307">
    <property type="entry name" value="Ltv1"/>
</dbReference>
<feature type="compositionally biased region" description="Basic and acidic residues" evidence="2">
    <location>
        <begin position="497"/>
        <end position="550"/>
    </location>
</feature>
<dbReference type="AlphaFoldDB" id="A0A9P6AYU5"/>
<dbReference type="OrthoDB" id="5852896at2759"/>
<feature type="compositionally biased region" description="Basic and acidic residues" evidence="2">
    <location>
        <begin position="247"/>
        <end position="264"/>
    </location>
</feature>
<feature type="region of interest" description="Disordered" evidence="2">
    <location>
        <begin position="318"/>
        <end position="342"/>
    </location>
</feature>
<dbReference type="PANTHER" id="PTHR21531">
    <property type="entry name" value="LOW-TEMPERATURE VIABILITY PROTEIN LTV1-RELATED"/>
    <property type="match status" value="1"/>
</dbReference>
<dbReference type="EMBL" id="MU128967">
    <property type="protein sequence ID" value="KAF9513885.1"/>
    <property type="molecule type" value="Genomic_DNA"/>
</dbReference>
<evidence type="ECO:0000256" key="1">
    <source>
        <dbReference type="ARBA" id="ARBA00009078"/>
    </source>
</evidence>
<feature type="compositionally biased region" description="Acidic residues" evidence="2">
    <location>
        <begin position="321"/>
        <end position="342"/>
    </location>
</feature>
<comment type="caution">
    <text evidence="3">The sequence shown here is derived from an EMBL/GenBank/DDBJ whole genome shotgun (WGS) entry which is preliminary data.</text>
</comment>
<dbReference type="GO" id="GO:0030688">
    <property type="term" value="C:preribosome, small subunit precursor"/>
    <property type="evidence" value="ECO:0007669"/>
    <property type="project" value="TreeGrafter"/>
</dbReference>
<evidence type="ECO:0000256" key="2">
    <source>
        <dbReference type="SAM" id="MobiDB-lite"/>
    </source>
</evidence>
<evidence type="ECO:0008006" key="5">
    <source>
        <dbReference type="Google" id="ProtNLM"/>
    </source>
</evidence>
<feature type="region of interest" description="Disordered" evidence="2">
    <location>
        <begin position="38"/>
        <end position="66"/>
    </location>
</feature>
<protein>
    <recommendedName>
        <fullName evidence="5">Low temperature viability protein</fullName>
    </recommendedName>
</protein>
<reference evidence="3" key="1">
    <citation type="journal article" date="2020" name="Nat. Commun.">
        <title>Large-scale genome sequencing of mycorrhizal fungi provides insights into the early evolution of symbiotic traits.</title>
        <authorList>
            <person name="Miyauchi S."/>
            <person name="Kiss E."/>
            <person name="Kuo A."/>
            <person name="Drula E."/>
            <person name="Kohler A."/>
            <person name="Sanchez-Garcia M."/>
            <person name="Morin E."/>
            <person name="Andreopoulos B."/>
            <person name="Barry K.W."/>
            <person name="Bonito G."/>
            <person name="Buee M."/>
            <person name="Carver A."/>
            <person name="Chen C."/>
            <person name="Cichocki N."/>
            <person name="Clum A."/>
            <person name="Culley D."/>
            <person name="Crous P.W."/>
            <person name="Fauchery L."/>
            <person name="Girlanda M."/>
            <person name="Hayes R.D."/>
            <person name="Keri Z."/>
            <person name="LaButti K."/>
            <person name="Lipzen A."/>
            <person name="Lombard V."/>
            <person name="Magnuson J."/>
            <person name="Maillard F."/>
            <person name="Murat C."/>
            <person name="Nolan M."/>
            <person name="Ohm R.A."/>
            <person name="Pangilinan J."/>
            <person name="Pereira M.F."/>
            <person name="Perotto S."/>
            <person name="Peter M."/>
            <person name="Pfister S."/>
            <person name="Riley R."/>
            <person name="Sitrit Y."/>
            <person name="Stielow J.B."/>
            <person name="Szollosi G."/>
            <person name="Zifcakova L."/>
            <person name="Stursova M."/>
            <person name="Spatafora J.W."/>
            <person name="Tedersoo L."/>
            <person name="Vaario L.M."/>
            <person name="Yamada A."/>
            <person name="Yan M."/>
            <person name="Wang P."/>
            <person name="Xu J."/>
            <person name="Bruns T."/>
            <person name="Baldrian P."/>
            <person name="Vilgalys R."/>
            <person name="Dunand C."/>
            <person name="Henrissat B."/>
            <person name="Grigoriev I.V."/>
            <person name="Hibbett D."/>
            <person name="Nagy L.G."/>
            <person name="Martin F.M."/>
        </authorList>
    </citation>
    <scope>NUCLEOTIDE SEQUENCE</scope>
    <source>
        <strain evidence="3">UP504</strain>
    </source>
</reference>
<gene>
    <name evidence="3" type="ORF">BS47DRAFT_1382213</name>
</gene>
<dbReference type="GO" id="GO:0005634">
    <property type="term" value="C:nucleus"/>
    <property type="evidence" value="ECO:0007669"/>
    <property type="project" value="TreeGrafter"/>
</dbReference>
<dbReference type="GO" id="GO:0042274">
    <property type="term" value="P:ribosomal small subunit biogenesis"/>
    <property type="evidence" value="ECO:0007669"/>
    <property type="project" value="InterPro"/>
</dbReference>
<feature type="region of interest" description="Disordered" evidence="2">
    <location>
        <begin position="497"/>
        <end position="565"/>
    </location>
</feature>
<accession>A0A9P6AYU5</accession>
<dbReference type="Proteomes" id="UP000886523">
    <property type="component" value="Unassembled WGS sequence"/>
</dbReference>
<proteinExistence type="inferred from homology"/>
<dbReference type="GO" id="GO:0000056">
    <property type="term" value="P:ribosomal small subunit export from nucleus"/>
    <property type="evidence" value="ECO:0007669"/>
    <property type="project" value="TreeGrafter"/>
</dbReference>
<evidence type="ECO:0000313" key="4">
    <source>
        <dbReference type="Proteomes" id="UP000886523"/>
    </source>
</evidence>
<evidence type="ECO:0000313" key="3">
    <source>
        <dbReference type="EMBL" id="KAF9513885.1"/>
    </source>
</evidence>
<name>A0A9P6AYU5_9AGAM</name>
<organism evidence="3 4">
    <name type="scientific">Hydnum rufescens UP504</name>
    <dbReference type="NCBI Taxonomy" id="1448309"/>
    <lineage>
        <taxon>Eukaryota</taxon>
        <taxon>Fungi</taxon>
        <taxon>Dikarya</taxon>
        <taxon>Basidiomycota</taxon>
        <taxon>Agaricomycotina</taxon>
        <taxon>Agaricomycetes</taxon>
        <taxon>Cantharellales</taxon>
        <taxon>Hydnaceae</taxon>
        <taxon>Hydnum</taxon>
    </lineage>
</organism>